<reference evidence="2 3" key="2">
    <citation type="journal article" date="2022" name="Mar. Drugs">
        <title>Bioassay-Guided Fractionation Leads to the Detection of Cholic Acid Generated by the Rare Thalassomonas sp.</title>
        <authorList>
            <person name="Pheiffer F."/>
            <person name="Schneider Y.K."/>
            <person name="Hansen E.H."/>
            <person name="Andersen J.H."/>
            <person name="Isaksson J."/>
            <person name="Busche T."/>
            <person name="R C."/>
            <person name="Kalinowski J."/>
            <person name="Zyl L.V."/>
            <person name="Trindade M."/>
        </authorList>
    </citation>
    <scope>NUCLEOTIDE SEQUENCE [LARGE SCALE GENOMIC DNA]</scope>
    <source>
        <strain evidence="2 3">XOM25</strain>
    </source>
</reference>
<sequence length="128" mass="14208">MKFKFIAIIGFITGFSSSAVFSADDATGRKFVAETPDAIVCILNNTQQTKYIYYKRTGAEGDLVRYDGPNGYLLHYDLPSGSLLTSFNPRPASADCVYQSQKYNLQTLISEERAYKILTPMPASTLID</sequence>
<dbReference type="Proteomes" id="UP000032352">
    <property type="component" value="Chromosome"/>
</dbReference>
<keyword evidence="3" id="KW-1185">Reference proteome</keyword>
<evidence type="ECO:0000256" key="1">
    <source>
        <dbReference type="SAM" id="SignalP"/>
    </source>
</evidence>
<organism evidence="2 3">
    <name type="scientific">Thalassomonas viridans</name>
    <dbReference type="NCBI Taxonomy" id="137584"/>
    <lineage>
        <taxon>Bacteria</taxon>
        <taxon>Pseudomonadati</taxon>
        <taxon>Pseudomonadota</taxon>
        <taxon>Gammaproteobacteria</taxon>
        <taxon>Alteromonadales</taxon>
        <taxon>Colwelliaceae</taxon>
        <taxon>Thalassomonas</taxon>
    </lineage>
</organism>
<dbReference type="RefSeq" id="WP_044842699.1">
    <property type="nucleotide sequence ID" value="NZ_CP059733.1"/>
</dbReference>
<evidence type="ECO:0000313" key="3">
    <source>
        <dbReference type="Proteomes" id="UP000032352"/>
    </source>
</evidence>
<name>A0AAF0CBX4_9GAMM</name>
<dbReference type="KEGG" id="tvd:SG34_012915"/>
<proteinExistence type="predicted"/>
<keyword evidence="1" id="KW-0732">Signal</keyword>
<protein>
    <submittedName>
        <fullName evidence="2">Uncharacterized protein</fullName>
    </submittedName>
</protein>
<gene>
    <name evidence="2" type="ORF">SG34_012915</name>
</gene>
<feature type="chain" id="PRO_5042125829" evidence="1">
    <location>
        <begin position="23"/>
        <end position="128"/>
    </location>
</feature>
<dbReference type="EMBL" id="CP059733">
    <property type="protein sequence ID" value="WDE07711.1"/>
    <property type="molecule type" value="Genomic_DNA"/>
</dbReference>
<dbReference type="AlphaFoldDB" id="A0AAF0CBX4"/>
<accession>A0AAF0CBX4</accession>
<evidence type="ECO:0000313" key="2">
    <source>
        <dbReference type="EMBL" id="WDE07711.1"/>
    </source>
</evidence>
<reference evidence="2 3" key="1">
    <citation type="journal article" date="2015" name="Genome Announc.">
        <title>Draft Genome Sequences of Marine Isolates of Thalassomonas viridans and Thalassomonas actiniarum.</title>
        <authorList>
            <person name="Olonade I."/>
            <person name="van Zyl L.J."/>
            <person name="Trindade M."/>
        </authorList>
    </citation>
    <scope>NUCLEOTIDE SEQUENCE [LARGE SCALE GENOMIC DNA]</scope>
    <source>
        <strain evidence="2 3">XOM25</strain>
    </source>
</reference>
<feature type="signal peptide" evidence="1">
    <location>
        <begin position="1"/>
        <end position="22"/>
    </location>
</feature>